<accession>A0AAV2P1B9</accession>
<evidence type="ECO:0000313" key="3">
    <source>
        <dbReference type="Proteomes" id="UP001497644"/>
    </source>
</evidence>
<protein>
    <submittedName>
        <fullName evidence="2">Uncharacterized protein</fullName>
    </submittedName>
</protein>
<dbReference type="EMBL" id="OZ034830">
    <property type="protein sequence ID" value="CAL1686694.1"/>
    <property type="molecule type" value="Genomic_DNA"/>
</dbReference>
<gene>
    <name evidence="2" type="ORF">LPLAT_LOCUS12038</name>
</gene>
<feature type="region of interest" description="Disordered" evidence="1">
    <location>
        <begin position="1"/>
        <end position="27"/>
    </location>
</feature>
<keyword evidence="3" id="KW-1185">Reference proteome</keyword>
<reference evidence="2" key="1">
    <citation type="submission" date="2024-04" db="EMBL/GenBank/DDBJ databases">
        <authorList>
            <consortium name="Molecular Ecology Group"/>
        </authorList>
    </citation>
    <scope>NUCLEOTIDE SEQUENCE</scope>
</reference>
<feature type="compositionally biased region" description="Basic and acidic residues" evidence="1">
    <location>
        <begin position="1"/>
        <end position="10"/>
    </location>
</feature>
<dbReference type="AlphaFoldDB" id="A0AAV2P1B9"/>
<dbReference type="Proteomes" id="UP001497644">
    <property type="component" value="Chromosome 7"/>
</dbReference>
<proteinExistence type="predicted"/>
<organism evidence="2 3">
    <name type="scientific">Lasius platythorax</name>
    <dbReference type="NCBI Taxonomy" id="488582"/>
    <lineage>
        <taxon>Eukaryota</taxon>
        <taxon>Metazoa</taxon>
        <taxon>Ecdysozoa</taxon>
        <taxon>Arthropoda</taxon>
        <taxon>Hexapoda</taxon>
        <taxon>Insecta</taxon>
        <taxon>Pterygota</taxon>
        <taxon>Neoptera</taxon>
        <taxon>Endopterygota</taxon>
        <taxon>Hymenoptera</taxon>
        <taxon>Apocrita</taxon>
        <taxon>Aculeata</taxon>
        <taxon>Formicoidea</taxon>
        <taxon>Formicidae</taxon>
        <taxon>Formicinae</taxon>
        <taxon>Lasius</taxon>
        <taxon>Lasius</taxon>
    </lineage>
</organism>
<sequence>MGEREGREGGGDGMPVSENASVTRGLRVSSARATSDAYFIPGSFQTDADVTSSRGCPRRNRAHMFSCRENYCLLYAGRARAKSDLANDAGIILMARDDQRAD</sequence>
<name>A0AAV2P1B9_9HYME</name>
<evidence type="ECO:0000256" key="1">
    <source>
        <dbReference type="SAM" id="MobiDB-lite"/>
    </source>
</evidence>
<evidence type="ECO:0000313" key="2">
    <source>
        <dbReference type="EMBL" id="CAL1686694.1"/>
    </source>
</evidence>